<dbReference type="PANTHER" id="PTHR11482">
    <property type="entry name" value="ARGININE/DIAMINOPIMELATE/ORNITHINE DECARBOXYLASE"/>
    <property type="match status" value="1"/>
</dbReference>
<organism evidence="7 8">
    <name type="scientific">Aldrovandia affinis</name>
    <dbReference type="NCBI Taxonomy" id="143900"/>
    <lineage>
        <taxon>Eukaryota</taxon>
        <taxon>Metazoa</taxon>
        <taxon>Chordata</taxon>
        <taxon>Craniata</taxon>
        <taxon>Vertebrata</taxon>
        <taxon>Euteleostomi</taxon>
        <taxon>Actinopterygii</taxon>
        <taxon>Neopterygii</taxon>
        <taxon>Teleostei</taxon>
        <taxon>Notacanthiformes</taxon>
        <taxon>Halosauridae</taxon>
        <taxon>Aldrovandia</taxon>
    </lineage>
</organism>
<feature type="domain" description="Orn/DAP/Arg decarboxylase 2 N-terminal" evidence="6">
    <location>
        <begin position="47"/>
        <end position="276"/>
    </location>
</feature>
<evidence type="ECO:0000256" key="2">
    <source>
        <dbReference type="ARBA" id="ARBA00008872"/>
    </source>
</evidence>
<evidence type="ECO:0000256" key="5">
    <source>
        <dbReference type="ARBA" id="ARBA00037173"/>
    </source>
</evidence>
<dbReference type="GO" id="GO:0033387">
    <property type="term" value="P:putrescine biosynthetic process from arginine, via ornithine"/>
    <property type="evidence" value="ECO:0007669"/>
    <property type="project" value="TreeGrafter"/>
</dbReference>
<keyword evidence="8" id="KW-1185">Reference proteome</keyword>
<dbReference type="PRINTS" id="PR01179">
    <property type="entry name" value="ODADCRBXLASE"/>
</dbReference>
<dbReference type="EMBL" id="JAINUG010000231">
    <property type="protein sequence ID" value="KAJ8386323.1"/>
    <property type="molecule type" value="Genomic_DNA"/>
</dbReference>
<dbReference type="GO" id="GO:0005737">
    <property type="term" value="C:cytoplasm"/>
    <property type="evidence" value="ECO:0007669"/>
    <property type="project" value="TreeGrafter"/>
</dbReference>
<evidence type="ECO:0000259" key="6">
    <source>
        <dbReference type="Pfam" id="PF02784"/>
    </source>
</evidence>
<dbReference type="InterPro" id="IPR000183">
    <property type="entry name" value="Orn/DAP/Arg_de-COase"/>
</dbReference>
<dbReference type="InterPro" id="IPR009006">
    <property type="entry name" value="Ala_racemase/Decarboxylase_C"/>
</dbReference>
<comment type="function">
    <text evidence="5">Catalyzes the first and rate-limiting step of polyamine biosynthesis that converts ornithine into putrescine, which is the precursor for the polyamines, spermidine and spermine. Polyamines are essential for cell proliferation and are implicated in cellular processes, ranging from DNA replication to apoptosis.</text>
</comment>
<dbReference type="Proteomes" id="UP001221898">
    <property type="component" value="Unassembled WGS sequence"/>
</dbReference>
<dbReference type="InterPro" id="IPR022644">
    <property type="entry name" value="De-COase2_N"/>
</dbReference>
<dbReference type="InterPro" id="IPR002433">
    <property type="entry name" value="Orn_de-COase"/>
</dbReference>
<dbReference type="GO" id="GO:0042177">
    <property type="term" value="P:negative regulation of protein catabolic process"/>
    <property type="evidence" value="ECO:0007669"/>
    <property type="project" value="TreeGrafter"/>
</dbReference>
<dbReference type="AlphaFoldDB" id="A0AAD7W7K5"/>
<dbReference type="Gene3D" id="3.20.20.10">
    <property type="entry name" value="Alanine racemase"/>
    <property type="match status" value="1"/>
</dbReference>
<evidence type="ECO:0000256" key="4">
    <source>
        <dbReference type="ARBA" id="ARBA00023239"/>
    </source>
</evidence>
<dbReference type="SUPFAM" id="SSF51419">
    <property type="entry name" value="PLP-binding barrel"/>
    <property type="match status" value="1"/>
</dbReference>
<comment type="similarity">
    <text evidence="2">Belongs to the Orn/Lys/Arg decarboxylase class-II family.</text>
</comment>
<proteinExistence type="inferred from homology"/>
<dbReference type="Pfam" id="PF02784">
    <property type="entry name" value="Orn_Arg_deC_N"/>
    <property type="match status" value="1"/>
</dbReference>
<keyword evidence="3" id="KW-0663">Pyridoxal phosphate</keyword>
<evidence type="ECO:0000256" key="1">
    <source>
        <dbReference type="ARBA" id="ARBA00001933"/>
    </source>
</evidence>
<dbReference type="SUPFAM" id="SSF50621">
    <property type="entry name" value="Alanine racemase C-terminal domain-like"/>
    <property type="match status" value="1"/>
</dbReference>
<evidence type="ECO:0000313" key="7">
    <source>
        <dbReference type="EMBL" id="KAJ8386323.1"/>
    </source>
</evidence>
<evidence type="ECO:0000256" key="3">
    <source>
        <dbReference type="ARBA" id="ARBA00022898"/>
    </source>
</evidence>
<dbReference type="PANTHER" id="PTHR11482:SF7">
    <property type="entry name" value="ANTIZYME INHIBITOR 1"/>
    <property type="match status" value="1"/>
</dbReference>
<dbReference type="Gene3D" id="2.40.37.10">
    <property type="entry name" value="Lyase, Ornithine Decarboxylase, Chain A, domain 1"/>
    <property type="match status" value="1"/>
</dbReference>
<dbReference type="FunFam" id="3.20.20.10:FF:000005">
    <property type="entry name" value="Ornithine decarboxylase"/>
    <property type="match status" value="1"/>
</dbReference>
<evidence type="ECO:0000313" key="8">
    <source>
        <dbReference type="Proteomes" id="UP001221898"/>
    </source>
</evidence>
<name>A0AAD7W7K5_9TELE</name>
<comment type="caution">
    <text evidence="7">The sequence shown here is derived from an EMBL/GenBank/DDBJ whole genome shotgun (WGS) entry which is preliminary data.</text>
</comment>
<gene>
    <name evidence="7" type="ORF">AAFF_G00175190</name>
</gene>
<reference evidence="7" key="1">
    <citation type="journal article" date="2023" name="Science">
        <title>Genome structures resolve the early diversification of teleost fishes.</title>
        <authorList>
            <person name="Parey E."/>
            <person name="Louis A."/>
            <person name="Montfort J."/>
            <person name="Bouchez O."/>
            <person name="Roques C."/>
            <person name="Iampietro C."/>
            <person name="Lluch J."/>
            <person name="Castinel A."/>
            <person name="Donnadieu C."/>
            <person name="Desvignes T."/>
            <person name="Floi Bucao C."/>
            <person name="Jouanno E."/>
            <person name="Wen M."/>
            <person name="Mejri S."/>
            <person name="Dirks R."/>
            <person name="Jansen H."/>
            <person name="Henkel C."/>
            <person name="Chen W.J."/>
            <person name="Zahm M."/>
            <person name="Cabau C."/>
            <person name="Klopp C."/>
            <person name="Thompson A.W."/>
            <person name="Robinson-Rechavi M."/>
            <person name="Braasch I."/>
            <person name="Lecointre G."/>
            <person name="Bobe J."/>
            <person name="Postlethwait J.H."/>
            <person name="Berthelot C."/>
            <person name="Roest Crollius H."/>
            <person name="Guiguen Y."/>
        </authorList>
    </citation>
    <scope>NUCLEOTIDE SEQUENCE</scope>
    <source>
        <strain evidence="7">NC1722</strain>
    </source>
</reference>
<dbReference type="GO" id="GO:0042978">
    <property type="term" value="F:ornithine decarboxylase activator activity"/>
    <property type="evidence" value="ECO:0007669"/>
    <property type="project" value="TreeGrafter"/>
</dbReference>
<dbReference type="GO" id="GO:1902269">
    <property type="term" value="P:positive regulation of polyamine transmembrane transport"/>
    <property type="evidence" value="ECO:0007669"/>
    <property type="project" value="TreeGrafter"/>
</dbReference>
<dbReference type="PRINTS" id="PR01182">
    <property type="entry name" value="ORNDCRBXLASE"/>
</dbReference>
<sequence>MKGLSDEPNYTIDVLEGGVTLDDVIDDRIYEQALAEKSAFFVADLGVVMRQHVLWQTHMARVRPFYALRCNSSPAVVQVLAALGTGFVCVNKNEVALAQNCGVEPENIIYGGAYKQLSHIKHAAKTGVDLLVCDNEMELRKIARCHPDARLLLQVATAGPQEEMSMTFGCPLKSCRHLLQCAKLLGLQVVGVKFHVPVACSNPQAYCHAVSDAHCVFDMGKELGFDMKVLNIGGGFSGSKFQLEQIEAAIRPLLDIYFPPLSGVHIMAEPGSYYVSSSFTLAVSIIGKEVVCRDGRGRHPGEMSPKDKPEFLYYMNEGVYGPFAGKLLENTILDPLVHKKSLRVEEEAVFPSSLWGPSCDRLDQKPPVYCVITADDWYEMQEAGITLDTNMKNLLLVPYCL</sequence>
<comment type="cofactor">
    <cofactor evidence="1">
        <name>pyridoxal 5'-phosphate</name>
        <dbReference type="ChEBI" id="CHEBI:597326"/>
    </cofactor>
</comment>
<protein>
    <recommendedName>
        <fullName evidence="6">Orn/DAP/Arg decarboxylase 2 N-terminal domain-containing protein</fullName>
    </recommendedName>
</protein>
<accession>A0AAD7W7K5</accession>
<keyword evidence="4" id="KW-0456">Lyase</keyword>
<dbReference type="GO" id="GO:0004586">
    <property type="term" value="F:ornithine decarboxylase activity"/>
    <property type="evidence" value="ECO:0007669"/>
    <property type="project" value="TreeGrafter"/>
</dbReference>
<dbReference type="InterPro" id="IPR029066">
    <property type="entry name" value="PLP-binding_barrel"/>
</dbReference>